<comment type="similarity">
    <text evidence="2">In the N-terminal section; belongs to the phytochrome family.</text>
</comment>
<dbReference type="PRINTS" id="PR00344">
    <property type="entry name" value="BCTRLSENSOR"/>
</dbReference>
<dbReference type="FunFam" id="3.30.565.10:FF:000010">
    <property type="entry name" value="Sensor histidine kinase RcsC"/>
    <property type="match status" value="1"/>
</dbReference>
<dbReference type="InterPro" id="IPR003594">
    <property type="entry name" value="HATPase_dom"/>
</dbReference>
<dbReference type="SMART" id="SM00388">
    <property type="entry name" value="HisKA"/>
    <property type="match status" value="1"/>
</dbReference>
<reference evidence="10 11" key="1">
    <citation type="journal article" date="2021" name="Int. J. Syst. Evol. Microbiol.">
        <title>Amazonocrinis nigriterrae gen. nov., sp. nov., Atlanticothrix silvestris gen. nov., sp. nov. and Dendronalium phyllosphericum gen. nov., sp. nov., nostocacean cyanobacteria from Brazilian environments.</title>
        <authorList>
            <person name="Alvarenga D.O."/>
            <person name="Andreote A.P.D."/>
            <person name="Branco L.H.Z."/>
            <person name="Delbaje E."/>
            <person name="Cruz R.B."/>
            <person name="Varani A.M."/>
            <person name="Fiore M.F."/>
        </authorList>
    </citation>
    <scope>NUCLEOTIDE SEQUENCE [LARGE SCALE GENOMIC DNA]</scope>
    <source>
        <strain evidence="10 11">CENA357</strain>
    </source>
</reference>
<sequence>MDFSETLINKSHAIVDQWVEVVYQDEQIEATKELTLKAVRNSLPRVLKALATVLSESEKSDLQTVVDASLEHGWLCAEQGFEPAEIAREFRLLRFVIFSFLEKDLLKASPIDMLRAVRLIDTVIDEAIARCFNSYTHGRLQELKQLQSQLRLTNQELTRLVWATKDSLSQLAHELKTPLTSIICYADLFLRQHRQQTKLKNSYPNLESIERVMKSGRLILRLINDTLEISRYDAGRMILRPTATDVRGLISSVVEIIEPLVRNKELSLVVDCDRAPDQVTTDPLRVQQILTNLLSNAIRYTESGTISLQCCQESEQKWAISITDTGLGISSDAQTKIFQPYFRAVRDQQQQDSNGTGLGLAIVSRLVQLLHGEIKLVSELGKGSTFTVIFPLDAMLMSQVSATREDTPLLIAHQDKVENAESEL</sequence>
<keyword evidence="7" id="KW-0902">Two-component regulatory system</keyword>
<dbReference type="CDD" id="cd00082">
    <property type="entry name" value="HisKA"/>
    <property type="match status" value="1"/>
</dbReference>
<evidence type="ECO:0000313" key="11">
    <source>
        <dbReference type="Proteomes" id="UP000599391"/>
    </source>
</evidence>
<evidence type="ECO:0000313" key="10">
    <source>
        <dbReference type="EMBL" id="MBH8556111.1"/>
    </source>
</evidence>
<dbReference type="GO" id="GO:0005886">
    <property type="term" value="C:plasma membrane"/>
    <property type="evidence" value="ECO:0007669"/>
    <property type="project" value="TreeGrafter"/>
</dbReference>
<evidence type="ECO:0000256" key="8">
    <source>
        <dbReference type="ARBA" id="ARBA00074306"/>
    </source>
</evidence>
<dbReference type="EMBL" id="JAECZB010000105">
    <property type="protein sequence ID" value="MBH8556111.1"/>
    <property type="molecule type" value="Genomic_DNA"/>
</dbReference>
<dbReference type="Gene3D" id="1.10.287.130">
    <property type="match status" value="1"/>
</dbReference>
<dbReference type="Pfam" id="PF14361">
    <property type="entry name" value="RsbRD_N"/>
    <property type="match status" value="1"/>
</dbReference>
<evidence type="ECO:0000256" key="6">
    <source>
        <dbReference type="ARBA" id="ARBA00022777"/>
    </source>
</evidence>
<evidence type="ECO:0000256" key="5">
    <source>
        <dbReference type="ARBA" id="ARBA00022679"/>
    </source>
</evidence>
<protein>
    <recommendedName>
        <fullName evidence="8">Circadian input-output histidine kinase CikA</fullName>
        <ecNumber evidence="3">2.7.13.3</ecNumber>
    </recommendedName>
</protein>
<dbReference type="PANTHER" id="PTHR43047:SF72">
    <property type="entry name" value="OSMOSENSING HISTIDINE PROTEIN KINASE SLN1"/>
    <property type="match status" value="1"/>
</dbReference>
<dbReference type="Proteomes" id="UP000599391">
    <property type="component" value="Unassembled WGS sequence"/>
</dbReference>
<dbReference type="Pfam" id="PF00512">
    <property type="entry name" value="HisKA"/>
    <property type="match status" value="1"/>
</dbReference>
<evidence type="ECO:0000256" key="1">
    <source>
        <dbReference type="ARBA" id="ARBA00000085"/>
    </source>
</evidence>
<dbReference type="RefSeq" id="WP_214442307.1">
    <property type="nucleotide sequence ID" value="NZ_JAECZB010000105.1"/>
</dbReference>
<organism evidence="10 11">
    <name type="scientific">Atlanticothrix silvestris CENA357</name>
    <dbReference type="NCBI Taxonomy" id="1725252"/>
    <lineage>
        <taxon>Bacteria</taxon>
        <taxon>Bacillati</taxon>
        <taxon>Cyanobacteriota</taxon>
        <taxon>Cyanophyceae</taxon>
        <taxon>Nostocales</taxon>
        <taxon>Nodulariaceae</taxon>
        <taxon>Atlanticothrix</taxon>
        <taxon>Atlanticothrix silvestris</taxon>
    </lineage>
</organism>
<dbReference type="InterPro" id="IPR005467">
    <property type="entry name" value="His_kinase_dom"/>
</dbReference>
<proteinExistence type="inferred from homology"/>
<dbReference type="GO" id="GO:0000155">
    <property type="term" value="F:phosphorelay sensor kinase activity"/>
    <property type="evidence" value="ECO:0007669"/>
    <property type="project" value="InterPro"/>
</dbReference>
<keyword evidence="5" id="KW-0808">Transferase</keyword>
<evidence type="ECO:0000256" key="2">
    <source>
        <dbReference type="ARBA" id="ARBA00006402"/>
    </source>
</evidence>
<dbReference type="EC" id="2.7.13.3" evidence="3"/>
<gene>
    <name evidence="10" type="ORF">I8751_27990</name>
</gene>
<keyword evidence="6 10" id="KW-0418">Kinase</keyword>
<evidence type="ECO:0000256" key="7">
    <source>
        <dbReference type="ARBA" id="ARBA00023012"/>
    </source>
</evidence>
<dbReference type="InterPro" id="IPR003661">
    <property type="entry name" value="HisK_dim/P_dom"/>
</dbReference>
<keyword evidence="4" id="KW-0597">Phosphoprotein</keyword>
<feature type="domain" description="Histidine kinase" evidence="9">
    <location>
        <begin position="170"/>
        <end position="394"/>
    </location>
</feature>
<dbReference type="AlphaFoldDB" id="A0A8J7HJA2"/>
<comment type="catalytic activity">
    <reaction evidence="1">
        <text>ATP + protein L-histidine = ADP + protein N-phospho-L-histidine.</text>
        <dbReference type="EC" id="2.7.13.3"/>
    </reaction>
</comment>
<dbReference type="SUPFAM" id="SSF47384">
    <property type="entry name" value="Homodimeric domain of signal transducing histidine kinase"/>
    <property type="match status" value="1"/>
</dbReference>
<evidence type="ECO:0000256" key="3">
    <source>
        <dbReference type="ARBA" id="ARBA00012438"/>
    </source>
</evidence>
<accession>A0A8J7HJA2</accession>
<dbReference type="InterPro" id="IPR036890">
    <property type="entry name" value="HATPase_C_sf"/>
</dbReference>
<name>A0A8J7HJA2_9CYAN</name>
<dbReference type="InterPro" id="IPR025751">
    <property type="entry name" value="RsbRD_N_dom"/>
</dbReference>
<evidence type="ECO:0000256" key="4">
    <source>
        <dbReference type="ARBA" id="ARBA00022553"/>
    </source>
</evidence>
<dbReference type="GO" id="GO:0009927">
    <property type="term" value="F:histidine phosphotransfer kinase activity"/>
    <property type="evidence" value="ECO:0007669"/>
    <property type="project" value="TreeGrafter"/>
</dbReference>
<dbReference type="PROSITE" id="PS50109">
    <property type="entry name" value="HIS_KIN"/>
    <property type="match status" value="1"/>
</dbReference>
<dbReference type="Gene3D" id="3.30.565.10">
    <property type="entry name" value="Histidine kinase-like ATPase, C-terminal domain"/>
    <property type="match status" value="1"/>
</dbReference>
<keyword evidence="11" id="KW-1185">Reference proteome</keyword>
<dbReference type="SUPFAM" id="SSF55874">
    <property type="entry name" value="ATPase domain of HSP90 chaperone/DNA topoisomerase II/histidine kinase"/>
    <property type="match status" value="1"/>
</dbReference>
<dbReference type="Pfam" id="PF02518">
    <property type="entry name" value="HATPase_c"/>
    <property type="match status" value="1"/>
</dbReference>
<dbReference type="SMART" id="SM00387">
    <property type="entry name" value="HATPase_c"/>
    <property type="match status" value="1"/>
</dbReference>
<comment type="caution">
    <text evidence="10">The sequence shown here is derived from an EMBL/GenBank/DDBJ whole genome shotgun (WGS) entry which is preliminary data.</text>
</comment>
<dbReference type="InterPro" id="IPR004358">
    <property type="entry name" value="Sig_transdc_His_kin-like_C"/>
</dbReference>
<evidence type="ECO:0000259" key="9">
    <source>
        <dbReference type="PROSITE" id="PS50109"/>
    </source>
</evidence>
<dbReference type="InterPro" id="IPR036097">
    <property type="entry name" value="HisK_dim/P_sf"/>
</dbReference>
<dbReference type="PANTHER" id="PTHR43047">
    <property type="entry name" value="TWO-COMPONENT HISTIDINE PROTEIN KINASE"/>
    <property type="match status" value="1"/>
</dbReference>